<organism evidence="2 3">
    <name type="scientific">Symbiodinium natans</name>
    <dbReference type="NCBI Taxonomy" id="878477"/>
    <lineage>
        <taxon>Eukaryota</taxon>
        <taxon>Sar</taxon>
        <taxon>Alveolata</taxon>
        <taxon>Dinophyceae</taxon>
        <taxon>Suessiales</taxon>
        <taxon>Symbiodiniaceae</taxon>
        <taxon>Symbiodinium</taxon>
    </lineage>
</organism>
<gene>
    <name evidence="2" type="ORF">SNAT2548_LOCUS23044</name>
</gene>
<feature type="region of interest" description="Disordered" evidence="1">
    <location>
        <begin position="54"/>
        <end position="102"/>
    </location>
</feature>
<reference evidence="2" key="1">
    <citation type="submission" date="2021-02" db="EMBL/GenBank/DDBJ databases">
        <authorList>
            <person name="Dougan E. K."/>
            <person name="Rhodes N."/>
            <person name="Thang M."/>
            <person name="Chan C."/>
        </authorList>
    </citation>
    <scope>NUCLEOTIDE SEQUENCE</scope>
</reference>
<feature type="region of interest" description="Disordered" evidence="1">
    <location>
        <begin position="186"/>
        <end position="206"/>
    </location>
</feature>
<accession>A0A812R7J9</accession>
<dbReference type="AlphaFoldDB" id="A0A812R7J9"/>
<evidence type="ECO:0000313" key="3">
    <source>
        <dbReference type="Proteomes" id="UP000604046"/>
    </source>
</evidence>
<dbReference type="Proteomes" id="UP000604046">
    <property type="component" value="Unassembled WGS sequence"/>
</dbReference>
<evidence type="ECO:0000313" key="2">
    <source>
        <dbReference type="EMBL" id="CAE7423648.1"/>
    </source>
</evidence>
<keyword evidence="3" id="KW-1185">Reference proteome</keyword>
<protein>
    <submittedName>
        <fullName evidence="2">Uncharacterized protein</fullName>
    </submittedName>
</protein>
<sequence>MAQEVRRVSAELRSLAAGGGVDVEAAAAEARDVHQQLSSELSCLSLSQNQLDLHSSRRQDSQPANNVTWLEDEPGHYDHRSPSRSMRAHTSAGPLDASKTCDTDQADMSTRFEPTGLSSIPLSLRDSFETLQQLERQLAGAAHAEVPADEALHDAAAEALRITTLLRRCRRLEELLRMLHEGAAKPQLANQAPDRKEGPLAQSAAEGGLCGEEELRSIANFGLKSDSAVRSGKLLISSEIERLRSLSDLLDQRSRLTARVGAALRPACPVARSLKVSKSRANSSASGFDRRSIHHQLHRSWHSSMDMDGYLRDQLRFIQQARSRFGPTDLKPFSFREACGECTEL</sequence>
<proteinExistence type="predicted"/>
<comment type="caution">
    <text evidence="2">The sequence shown here is derived from an EMBL/GenBank/DDBJ whole genome shotgun (WGS) entry which is preliminary data.</text>
</comment>
<name>A0A812R7J9_9DINO</name>
<evidence type="ECO:0000256" key="1">
    <source>
        <dbReference type="SAM" id="MobiDB-lite"/>
    </source>
</evidence>
<dbReference type="EMBL" id="CAJNDS010002306">
    <property type="protein sequence ID" value="CAE7423648.1"/>
    <property type="molecule type" value="Genomic_DNA"/>
</dbReference>